<dbReference type="EMBL" id="OZ035828">
    <property type="protein sequence ID" value="CAL1608939.1"/>
    <property type="molecule type" value="Genomic_DNA"/>
</dbReference>
<dbReference type="PANTHER" id="PTHR15046">
    <property type="entry name" value="GLYCO_TRANS_2-LIKE DOMAIN-CONTAINING PROTEIN"/>
    <property type="match status" value="1"/>
</dbReference>
<protein>
    <recommendedName>
        <fullName evidence="3">Glycosyltransferase 2-like domain-containing protein</fullName>
    </recommendedName>
</protein>
<feature type="signal peptide" evidence="2">
    <location>
        <begin position="1"/>
        <end position="21"/>
    </location>
</feature>
<evidence type="ECO:0000256" key="1">
    <source>
        <dbReference type="SAM" id="MobiDB-lite"/>
    </source>
</evidence>
<dbReference type="GO" id="GO:0001574">
    <property type="term" value="P:ganglioside biosynthetic process"/>
    <property type="evidence" value="ECO:0007669"/>
    <property type="project" value="TreeGrafter"/>
</dbReference>
<gene>
    <name evidence="4" type="ORF">KC01_LOCUS35773</name>
</gene>
<proteinExistence type="predicted"/>
<dbReference type="InterPro" id="IPR029044">
    <property type="entry name" value="Nucleotide-diphossugar_trans"/>
</dbReference>
<dbReference type="Gene3D" id="2.30.29.30">
    <property type="entry name" value="Pleckstrin-homology domain (PH domain)/Phosphotyrosine-binding domain (PTB)"/>
    <property type="match status" value="1"/>
</dbReference>
<feature type="chain" id="PRO_5043640460" description="Glycosyltransferase 2-like domain-containing protein" evidence="2">
    <location>
        <begin position="22"/>
        <end position="516"/>
    </location>
</feature>
<dbReference type="Proteomes" id="UP001497482">
    <property type="component" value="Chromosome 6"/>
</dbReference>
<evidence type="ECO:0000256" key="2">
    <source>
        <dbReference type="SAM" id="SignalP"/>
    </source>
</evidence>
<dbReference type="PANTHER" id="PTHR15046:SF1">
    <property type="entry name" value="BETA-1,4 N-ACETYLGALACTOSAMINYLTRANSFERASE 1"/>
    <property type="match status" value="1"/>
</dbReference>
<evidence type="ECO:0000259" key="3">
    <source>
        <dbReference type="Pfam" id="PF00535"/>
    </source>
</evidence>
<feature type="domain" description="Glycosyltransferase 2-like" evidence="3">
    <location>
        <begin position="275"/>
        <end position="378"/>
    </location>
</feature>
<feature type="region of interest" description="Disordered" evidence="1">
    <location>
        <begin position="446"/>
        <end position="469"/>
    </location>
</feature>
<dbReference type="SUPFAM" id="SSF53448">
    <property type="entry name" value="Nucleotide-diphospho-sugar transferases"/>
    <property type="match status" value="1"/>
</dbReference>
<dbReference type="AlphaFoldDB" id="A0AAV2M6K6"/>
<sequence length="516" mass="57861">MRSLRKTVLLVLLVSVVLVLALLHSWPSRGYSTVDVWQRRGALHQDDRFNDHHLSAIPIRVRDSVAGLLSRNSCVCEGDSGGLNLPFSQLLFPRVSAHSLHTSFRPSELEELKRRRAHEFESYQRRAQTAADLLLIAEANSPLQFPTQGVEVRPLKTIIIPGLALHDSPRDLYTVNLTAGLGTLNVAAEVEAVRLRGDGDSHMTITSSALNSLNRQLQFVTYTNTQFHPSTADTVQFETDRHQASFIIKIRHSTTPKLYNTGSSQEYNVSALVTIATKTFLRYDKLQDLIDSIRKFYPTVTIVIADDSENPQSISGPFIEHYIMPFGKGWFAGRNLAVSQVTTKYVLWVDDDFIFSSNTKLEKLVDVLERTTLDLVSCLGVELLDEDPCCLVLTSRGTNCSVTRFLMSAATAEVVRAWSNDVLQILETQRNFLNALQSPIEYQRSCSLGRSSKPQTLSTTDLRPHSSSSMDRHQSLLFYNTSLPMLHPHCPATKAISSPYEAHRALSVQRPLQERK</sequence>
<keyword evidence="5" id="KW-1185">Reference proteome</keyword>
<dbReference type="InterPro" id="IPR001173">
    <property type="entry name" value="Glyco_trans_2-like"/>
</dbReference>
<name>A0AAV2M6K6_KNICA</name>
<dbReference type="CDD" id="cd00761">
    <property type="entry name" value="Glyco_tranf_GTA_type"/>
    <property type="match status" value="1"/>
</dbReference>
<reference evidence="4 5" key="1">
    <citation type="submission" date="2024-04" db="EMBL/GenBank/DDBJ databases">
        <authorList>
            <person name="Waldvogel A.-M."/>
            <person name="Schoenle A."/>
        </authorList>
    </citation>
    <scope>NUCLEOTIDE SEQUENCE [LARGE SCALE GENOMIC DNA]</scope>
</reference>
<dbReference type="GO" id="GO:0008376">
    <property type="term" value="F:acetylgalactosaminyltransferase activity"/>
    <property type="evidence" value="ECO:0007669"/>
    <property type="project" value="TreeGrafter"/>
</dbReference>
<dbReference type="SUPFAM" id="SSF50729">
    <property type="entry name" value="PH domain-like"/>
    <property type="match status" value="1"/>
</dbReference>
<evidence type="ECO:0000313" key="4">
    <source>
        <dbReference type="EMBL" id="CAL1608939.1"/>
    </source>
</evidence>
<keyword evidence="2" id="KW-0732">Signal</keyword>
<dbReference type="InterPro" id="IPR011993">
    <property type="entry name" value="PH-like_dom_sf"/>
</dbReference>
<accession>A0AAV2M6K6</accession>
<organism evidence="4 5">
    <name type="scientific">Knipowitschia caucasica</name>
    <name type="common">Caucasian dwarf goby</name>
    <name type="synonym">Pomatoschistus caucasicus</name>
    <dbReference type="NCBI Taxonomy" id="637954"/>
    <lineage>
        <taxon>Eukaryota</taxon>
        <taxon>Metazoa</taxon>
        <taxon>Chordata</taxon>
        <taxon>Craniata</taxon>
        <taxon>Vertebrata</taxon>
        <taxon>Euteleostomi</taxon>
        <taxon>Actinopterygii</taxon>
        <taxon>Neopterygii</taxon>
        <taxon>Teleostei</taxon>
        <taxon>Neoteleostei</taxon>
        <taxon>Acanthomorphata</taxon>
        <taxon>Gobiaria</taxon>
        <taxon>Gobiiformes</taxon>
        <taxon>Gobioidei</taxon>
        <taxon>Gobiidae</taxon>
        <taxon>Gobiinae</taxon>
        <taxon>Knipowitschia</taxon>
    </lineage>
</organism>
<evidence type="ECO:0000313" key="5">
    <source>
        <dbReference type="Proteomes" id="UP001497482"/>
    </source>
</evidence>
<dbReference type="Pfam" id="PF00535">
    <property type="entry name" value="Glycos_transf_2"/>
    <property type="match status" value="1"/>
</dbReference>
<dbReference type="GO" id="GO:0016020">
    <property type="term" value="C:membrane"/>
    <property type="evidence" value="ECO:0007669"/>
    <property type="project" value="GOC"/>
</dbReference>